<keyword evidence="1" id="KW-0472">Membrane</keyword>
<keyword evidence="4" id="KW-1185">Reference proteome</keyword>
<keyword evidence="2" id="KW-0732">Signal</keyword>
<accession>A0A1Y2GD35</accession>
<evidence type="ECO:0000313" key="3">
    <source>
        <dbReference type="EMBL" id="ORZ04528.1"/>
    </source>
</evidence>
<name>A0A1Y2GD35_9FUNG</name>
<sequence>MQLMHVSSFLAIAWTVALILSSLVQANTEKIIFAAKFNCISTTDRFNSDLQEDQGAVDPTRWKQMVPPHTIVRFESILPKNVQSSSLAYSNQTHSQTENSKWYVLQGLEDSVMYELRVSYPASSPADFNIAVWTLSEAQKYLSKDLRLDKYFTKNVMLAHVDATYTGISYLTNKDQYPEKLPIPYNLVLERLYFRIPYQALKLAVTIAVVAIIGLKYIVPKAHSALKEVSSMKEKGD</sequence>
<dbReference type="PANTHER" id="PTHR35465">
    <property type="entry name" value="CAVEOLIN-1 PROTEIN"/>
    <property type="match status" value="1"/>
</dbReference>
<keyword evidence="1" id="KW-1133">Transmembrane helix</keyword>
<reference evidence="3 4" key="1">
    <citation type="submission" date="2016-07" db="EMBL/GenBank/DDBJ databases">
        <title>Pervasive Adenine N6-methylation of Active Genes in Fungi.</title>
        <authorList>
            <consortium name="DOE Joint Genome Institute"/>
            <person name="Mondo S.J."/>
            <person name="Dannebaum R.O."/>
            <person name="Kuo R.C."/>
            <person name="Labutti K."/>
            <person name="Haridas S."/>
            <person name="Kuo A."/>
            <person name="Salamov A."/>
            <person name="Ahrendt S.R."/>
            <person name="Lipzen A."/>
            <person name="Sullivan W."/>
            <person name="Andreopoulos W.B."/>
            <person name="Clum A."/>
            <person name="Lindquist E."/>
            <person name="Daum C."/>
            <person name="Ramamoorthy G.K."/>
            <person name="Gryganskyi A."/>
            <person name="Culley D."/>
            <person name="Magnuson J.K."/>
            <person name="James T.Y."/>
            <person name="O'Malley M.A."/>
            <person name="Stajich J.E."/>
            <person name="Spatafora J.W."/>
            <person name="Visel A."/>
            <person name="Grigoriev I.V."/>
        </authorList>
    </citation>
    <scope>NUCLEOTIDE SEQUENCE [LARGE SCALE GENOMIC DNA]</scope>
    <source>
        <strain evidence="3 4">NRRL 3116</strain>
    </source>
</reference>
<dbReference type="AlphaFoldDB" id="A0A1Y2GD35"/>
<dbReference type="InParanoid" id="A0A1Y2GD35"/>
<evidence type="ECO:0000313" key="4">
    <source>
        <dbReference type="Proteomes" id="UP000193648"/>
    </source>
</evidence>
<protein>
    <recommendedName>
        <fullName evidence="5">Phosphatidylinositol-glycan biosynthesis class X protein</fullName>
    </recommendedName>
</protein>
<dbReference type="PANTHER" id="PTHR35465:SF1">
    <property type="entry name" value="PHOSPHATIDYLINOSITOL-GLYCAN BIOSYNTHESIS CLASS X PROTEIN"/>
    <property type="match status" value="1"/>
</dbReference>
<proteinExistence type="predicted"/>
<evidence type="ECO:0008006" key="5">
    <source>
        <dbReference type="Google" id="ProtNLM"/>
    </source>
</evidence>
<dbReference type="OrthoDB" id="3360032at2759"/>
<keyword evidence="1" id="KW-0812">Transmembrane</keyword>
<feature type="chain" id="PRO_5013141604" description="Phosphatidylinositol-glycan biosynthesis class X protein" evidence="2">
    <location>
        <begin position="27"/>
        <end position="237"/>
    </location>
</feature>
<dbReference type="Proteomes" id="UP000193648">
    <property type="component" value="Unassembled WGS sequence"/>
</dbReference>
<dbReference type="EMBL" id="MCFF01000056">
    <property type="protein sequence ID" value="ORZ04528.1"/>
    <property type="molecule type" value="Genomic_DNA"/>
</dbReference>
<evidence type="ECO:0000256" key="1">
    <source>
        <dbReference type="SAM" id="Phobius"/>
    </source>
</evidence>
<gene>
    <name evidence="3" type="ORF">BCR41DRAFT_425838</name>
</gene>
<feature type="signal peptide" evidence="2">
    <location>
        <begin position="1"/>
        <end position="26"/>
    </location>
</feature>
<evidence type="ECO:0000256" key="2">
    <source>
        <dbReference type="SAM" id="SignalP"/>
    </source>
</evidence>
<organism evidence="3 4">
    <name type="scientific">Lobosporangium transversale</name>
    <dbReference type="NCBI Taxonomy" id="64571"/>
    <lineage>
        <taxon>Eukaryota</taxon>
        <taxon>Fungi</taxon>
        <taxon>Fungi incertae sedis</taxon>
        <taxon>Mucoromycota</taxon>
        <taxon>Mortierellomycotina</taxon>
        <taxon>Mortierellomycetes</taxon>
        <taxon>Mortierellales</taxon>
        <taxon>Mortierellaceae</taxon>
        <taxon>Lobosporangium</taxon>
    </lineage>
</organism>
<dbReference type="RefSeq" id="XP_021876574.1">
    <property type="nucleotide sequence ID" value="XM_022030639.1"/>
</dbReference>
<comment type="caution">
    <text evidence="3">The sequence shown here is derived from an EMBL/GenBank/DDBJ whole genome shotgun (WGS) entry which is preliminary data.</text>
</comment>
<dbReference type="GeneID" id="33572480"/>
<feature type="transmembrane region" description="Helical" evidence="1">
    <location>
        <begin position="200"/>
        <end position="219"/>
    </location>
</feature>